<feature type="transmembrane region" description="Helical" evidence="2">
    <location>
        <begin position="45"/>
        <end position="62"/>
    </location>
</feature>
<feature type="compositionally biased region" description="Low complexity" evidence="1">
    <location>
        <begin position="328"/>
        <end position="343"/>
    </location>
</feature>
<feature type="region of interest" description="Disordered" evidence="1">
    <location>
        <begin position="396"/>
        <end position="451"/>
    </location>
</feature>
<comment type="caution">
    <text evidence="4">The sequence shown here is derived from an EMBL/GenBank/DDBJ whole genome shotgun (WGS) entry which is preliminary data.</text>
</comment>
<dbReference type="Pfam" id="PF20151">
    <property type="entry name" value="DUF6533"/>
    <property type="match status" value="1"/>
</dbReference>
<evidence type="ECO:0000313" key="5">
    <source>
        <dbReference type="Proteomes" id="UP000663861"/>
    </source>
</evidence>
<sequence length="476" mass="52988">MCTSLLLLSNFVYLSLAPEYLKMALNLPAAAAAQALIQATIALRAAIYLAVISLCLLVYDYVITIDQEVKFVWSQRWSFGKAVYIFIRYATLSMMAGHVACIHVPIPPISSGTCRFTIMTADIALCYLFHSQRSCRIIEGIFVWSQVVIIIAGSSVLVVRTWLLWGGVRWVLAALIGGLALASVLSIYFEFGIIRSVSPQLLPGCLVRIPSTVWRAFVPPLFYETFIIVLTVAKVSRTPDRAPLVMRLFLDGTLYYIVVIAVLLLTTIGAMYTSTRPLVIGSGFHTACISIGCSRLVLSLHSWAHENKRRSVSHSSPREADKFKPYRSSNSSFSTSFPKKSTPVQPEYELVPRTVPDIESGKITVIINLNTNATASLLPQTAAPDVRSMLPDIERPSLPERMWQSSSTHTRQNQRSHRPPRSSSLYPARPTFRGSESTEELTSIPERGGINQVTNETLFERQRPTVLDTQKKYNVI</sequence>
<keyword evidence="2" id="KW-0812">Transmembrane</keyword>
<feature type="transmembrane region" description="Helical" evidence="2">
    <location>
        <begin position="141"/>
        <end position="164"/>
    </location>
</feature>
<protein>
    <recommendedName>
        <fullName evidence="3">DUF6533 domain-containing protein</fullName>
    </recommendedName>
</protein>
<dbReference type="InterPro" id="IPR045340">
    <property type="entry name" value="DUF6533"/>
</dbReference>
<organism evidence="4 5">
    <name type="scientific">Rhizoctonia solani</name>
    <dbReference type="NCBI Taxonomy" id="456999"/>
    <lineage>
        <taxon>Eukaryota</taxon>
        <taxon>Fungi</taxon>
        <taxon>Dikarya</taxon>
        <taxon>Basidiomycota</taxon>
        <taxon>Agaricomycotina</taxon>
        <taxon>Agaricomycetes</taxon>
        <taxon>Cantharellales</taxon>
        <taxon>Ceratobasidiaceae</taxon>
        <taxon>Rhizoctonia</taxon>
    </lineage>
</organism>
<evidence type="ECO:0000259" key="3">
    <source>
        <dbReference type="Pfam" id="PF20151"/>
    </source>
</evidence>
<evidence type="ECO:0000256" key="2">
    <source>
        <dbReference type="SAM" id="Phobius"/>
    </source>
</evidence>
<reference evidence="4" key="1">
    <citation type="submission" date="2021-01" db="EMBL/GenBank/DDBJ databases">
        <authorList>
            <person name="Kaushik A."/>
        </authorList>
    </citation>
    <scope>NUCLEOTIDE SEQUENCE</scope>
    <source>
        <strain evidence="4">AG4-RS23</strain>
    </source>
</reference>
<name>A0A8H3DII7_9AGAM</name>
<evidence type="ECO:0000313" key="4">
    <source>
        <dbReference type="EMBL" id="CAE6527281.1"/>
    </source>
</evidence>
<feature type="region of interest" description="Disordered" evidence="1">
    <location>
        <begin position="310"/>
        <end position="345"/>
    </location>
</feature>
<gene>
    <name evidence="4" type="ORF">RDB_LOCUS166733</name>
</gene>
<feature type="transmembrane region" description="Helical" evidence="2">
    <location>
        <begin position="253"/>
        <end position="272"/>
    </location>
</feature>
<dbReference type="AlphaFoldDB" id="A0A8H3DII7"/>
<feature type="domain" description="DUF6533" evidence="3">
    <location>
        <begin position="48"/>
        <end position="92"/>
    </location>
</feature>
<dbReference type="EMBL" id="CAJMWY010004306">
    <property type="protein sequence ID" value="CAE6527281.1"/>
    <property type="molecule type" value="Genomic_DNA"/>
</dbReference>
<accession>A0A8H3DII7</accession>
<evidence type="ECO:0000256" key="1">
    <source>
        <dbReference type="SAM" id="MobiDB-lite"/>
    </source>
</evidence>
<feature type="transmembrane region" description="Helical" evidence="2">
    <location>
        <begin position="83"/>
        <end position="106"/>
    </location>
</feature>
<keyword evidence="2" id="KW-1133">Transmembrane helix</keyword>
<keyword evidence="2" id="KW-0472">Membrane</keyword>
<feature type="transmembrane region" description="Helical" evidence="2">
    <location>
        <begin position="170"/>
        <end position="191"/>
    </location>
</feature>
<proteinExistence type="predicted"/>
<feature type="transmembrane region" description="Helical" evidence="2">
    <location>
        <begin position="212"/>
        <end position="233"/>
    </location>
</feature>
<dbReference type="Proteomes" id="UP000663861">
    <property type="component" value="Unassembled WGS sequence"/>
</dbReference>